<comment type="similarity">
    <text evidence="2">Belongs to the BexD/CtrA/VexA family.</text>
</comment>
<evidence type="ECO:0000256" key="14">
    <source>
        <dbReference type="ARBA" id="ARBA00023288"/>
    </source>
</evidence>
<comment type="caution">
    <text evidence="18">The sequence shown here is derived from an EMBL/GenBank/DDBJ whole genome shotgun (WGS) entry which is preliminary data.</text>
</comment>
<sequence>MKQIKAFALLLGVVVLASCASQKRVIYLQDAQADEQIKIAQDYQIRIKPLDRLTVVVNSRDPELAAPFNTSTSFNSLTGTPLSTYSSNATSLQIRTVDEDGNLDMPIIGPIQCKGKTRSELAQEIADKIREGGYISDPTVNIQFADMKISVIGEVARPGQYNITNDRISLLDALSLAGDLTIYGVRSDIKVIREENGVRTTATLDLTSQDIYDSPYFYLQQNDVVYVKPNKYRAQAGEISQNRSFYISLVSTAVSVATLIVTLTR</sequence>
<dbReference type="STRING" id="28117.BHV66_06195"/>
<keyword evidence="9" id="KW-0406">Ion transport</keyword>
<reference evidence="18 19" key="1">
    <citation type="journal article" date="2016" name="Nat. Biotechnol.">
        <title>Measurement of bacterial replication rates in microbial communities.</title>
        <authorList>
            <person name="Brown C.T."/>
            <person name="Olm M.R."/>
            <person name="Thomas B.C."/>
            <person name="Banfield J.F."/>
        </authorList>
    </citation>
    <scope>NUCLEOTIDE SEQUENCE [LARGE SCALE GENOMIC DNA]</scope>
    <source>
        <strain evidence="18">CAG:67_53_122</strain>
    </source>
</reference>
<keyword evidence="5" id="KW-0762">Sugar transport</keyword>
<evidence type="ECO:0000256" key="15">
    <source>
        <dbReference type="SAM" id="SignalP"/>
    </source>
</evidence>
<dbReference type="EMBL" id="MNQH01000029">
    <property type="protein sequence ID" value="OKY94290.1"/>
    <property type="molecule type" value="Genomic_DNA"/>
</dbReference>
<keyword evidence="6" id="KW-0812">Transmembrane</keyword>
<evidence type="ECO:0000256" key="11">
    <source>
        <dbReference type="ARBA" id="ARBA00023136"/>
    </source>
</evidence>
<evidence type="ECO:0000259" key="16">
    <source>
        <dbReference type="Pfam" id="PF02563"/>
    </source>
</evidence>
<dbReference type="Gene3D" id="3.10.560.10">
    <property type="entry name" value="Outer membrane lipoprotein wza domain like"/>
    <property type="match status" value="1"/>
</dbReference>
<dbReference type="GO" id="GO:0046930">
    <property type="term" value="C:pore complex"/>
    <property type="evidence" value="ECO:0007669"/>
    <property type="project" value="UniProtKB-KW"/>
</dbReference>
<evidence type="ECO:0000256" key="5">
    <source>
        <dbReference type="ARBA" id="ARBA00022597"/>
    </source>
</evidence>
<keyword evidence="7 15" id="KW-0732">Signal</keyword>
<keyword evidence="13" id="KW-0998">Cell outer membrane</keyword>
<keyword evidence="4" id="KW-1134">Transmembrane beta strand</keyword>
<keyword evidence="3" id="KW-0813">Transport</keyword>
<dbReference type="GO" id="GO:0015288">
    <property type="term" value="F:porin activity"/>
    <property type="evidence" value="ECO:0007669"/>
    <property type="project" value="UniProtKB-KW"/>
</dbReference>
<evidence type="ECO:0000256" key="6">
    <source>
        <dbReference type="ARBA" id="ARBA00022692"/>
    </source>
</evidence>
<feature type="signal peptide" evidence="15">
    <location>
        <begin position="1"/>
        <end position="20"/>
    </location>
</feature>
<dbReference type="RefSeq" id="WP_276618718.1">
    <property type="nucleotide sequence ID" value="NZ_CAJJWD010000005.1"/>
</dbReference>
<accession>A0A1Q6F5Y4</accession>
<keyword evidence="12" id="KW-0564">Palmitate</keyword>
<evidence type="ECO:0000256" key="12">
    <source>
        <dbReference type="ARBA" id="ARBA00023139"/>
    </source>
</evidence>
<gene>
    <name evidence="18" type="ORF">BHV66_06195</name>
</gene>
<dbReference type="Pfam" id="PF22461">
    <property type="entry name" value="SLBB_2"/>
    <property type="match status" value="1"/>
</dbReference>
<dbReference type="PANTHER" id="PTHR33619:SF3">
    <property type="entry name" value="POLYSACCHARIDE EXPORT PROTEIN GFCE-RELATED"/>
    <property type="match status" value="1"/>
</dbReference>
<protein>
    <submittedName>
        <fullName evidence="18">Polysaccharide export protein</fullName>
    </submittedName>
</protein>
<evidence type="ECO:0000256" key="7">
    <source>
        <dbReference type="ARBA" id="ARBA00022729"/>
    </source>
</evidence>
<feature type="domain" description="SLBB" evidence="17">
    <location>
        <begin position="148"/>
        <end position="227"/>
    </location>
</feature>
<feature type="domain" description="Polysaccharide export protein N-terminal" evidence="16">
    <location>
        <begin position="41"/>
        <end position="143"/>
    </location>
</feature>
<evidence type="ECO:0000256" key="1">
    <source>
        <dbReference type="ARBA" id="ARBA00004571"/>
    </source>
</evidence>
<dbReference type="PANTHER" id="PTHR33619">
    <property type="entry name" value="POLYSACCHARIDE EXPORT PROTEIN GFCE-RELATED"/>
    <property type="match status" value="1"/>
</dbReference>
<dbReference type="Proteomes" id="UP000187417">
    <property type="component" value="Unassembled WGS sequence"/>
</dbReference>
<organism evidence="18 19">
    <name type="scientific">Alistipes putredinis</name>
    <dbReference type="NCBI Taxonomy" id="28117"/>
    <lineage>
        <taxon>Bacteria</taxon>
        <taxon>Pseudomonadati</taxon>
        <taxon>Bacteroidota</taxon>
        <taxon>Bacteroidia</taxon>
        <taxon>Bacteroidales</taxon>
        <taxon>Rikenellaceae</taxon>
        <taxon>Alistipes</taxon>
    </lineage>
</organism>
<keyword evidence="14" id="KW-0449">Lipoprotein</keyword>
<evidence type="ECO:0000256" key="13">
    <source>
        <dbReference type="ARBA" id="ARBA00023237"/>
    </source>
</evidence>
<dbReference type="GO" id="GO:0006811">
    <property type="term" value="P:monoatomic ion transport"/>
    <property type="evidence" value="ECO:0007669"/>
    <property type="project" value="UniProtKB-KW"/>
</dbReference>
<dbReference type="InterPro" id="IPR054765">
    <property type="entry name" value="SLBB_dom"/>
</dbReference>
<dbReference type="Pfam" id="PF02563">
    <property type="entry name" value="Poly_export"/>
    <property type="match status" value="1"/>
</dbReference>
<evidence type="ECO:0000256" key="4">
    <source>
        <dbReference type="ARBA" id="ARBA00022452"/>
    </source>
</evidence>
<keyword evidence="8" id="KW-0625">Polysaccharide transport</keyword>
<dbReference type="GO" id="GO:0015159">
    <property type="term" value="F:polysaccharide transmembrane transporter activity"/>
    <property type="evidence" value="ECO:0007669"/>
    <property type="project" value="InterPro"/>
</dbReference>
<evidence type="ECO:0000256" key="3">
    <source>
        <dbReference type="ARBA" id="ARBA00022448"/>
    </source>
</evidence>
<evidence type="ECO:0000256" key="10">
    <source>
        <dbReference type="ARBA" id="ARBA00023114"/>
    </source>
</evidence>
<dbReference type="InterPro" id="IPR003715">
    <property type="entry name" value="Poly_export_N"/>
</dbReference>
<evidence type="ECO:0000313" key="18">
    <source>
        <dbReference type="EMBL" id="OKY94290.1"/>
    </source>
</evidence>
<evidence type="ECO:0000256" key="2">
    <source>
        <dbReference type="ARBA" id="ARBA00009450"/>
    </source>
</evidence>
<dbReference type="AlphaFoldDB" id="A0A1Q6F5Y4"/>
<proteinExistence type="inferred from homology"/>
<comment type="subcellular location">
    <subcellularLocation>
        <location evidence="1">Cell outer membrane</location>
        <topology evidence="1">Multi-pass membrane protein</topology>
    </subcellularLocation>
</comment>
<dbReference type="InterPro" id="IPR049712">
    <property type="entry name" value="Poly_export"/>
</dbReference>
<evidence type="ECO:0000256" key="9">
    <source>
        <dbReference type="ARBA" id="ARBA00023065"/>
    </source>
</evidence>
<keyword evidence="11" id="KW-0472">Membrane</keyword>
<evidence type="ECO:0000313" key="19">
    <source>
        <dbReference type="Proteomes" id="UP000187417"/>
    </source>
</evidence>
<keyword evidence="10" id="KW-0626">Porin</keyword>
<evidence type="ECO:0000259" key="17">
    <source>
        <dbReference type="Pfam" id="PF22461"/>
    </source>
</evidence>
<dbReference type="GO" id="GO:0009279">
    <property type="term" value="C:cell outer membrane"/>
    <property type="evidence" value="ECO:0007669"/>
    <property type="project" value="UniProtKB-SubCell"/>
</dbReference>
<name>A0A1Q6F5Y4_9BACT</name>
<evidence type="ECO:0000256" key="8">
    <source>
        <dbReference type="ARBA" id="ARBA00023047"/>
    </source>
</evidence>
<dbReference type="PROSITE" id="PS51257">
    <property type="entry name" value="PROKAR_LIPOPROTEIN"/>
    <property type="match status" value="1"/>
</dbReference>
<feature type="chain" id="PRO_5012908746" evidence="15">
    <location>
        <begin position="21"/>
        <end position="265"/>
    </location>
</feature>